<evidence type="ECO:0000313" key="1">
    <source>
        <dbReference type="EMBL" id="OGB90890.1"/>
    </source>
</evidence>
<dbReference type="EMBL" id="METM01000003">
    <property type="protein sequence ID" value="OGB90890.1"/>
    <property type="molecule type" value="Genomic_DNA"/>
</dbReference>
<reference evidence="1 2" key="1">
    <citation type="journal article" date="2016" name="Nat. Commun.">
        <title>Thousands of microbial genomes shed light on interconnected biogeochemical processes in an aquifer system.</title>
        <authorList>
            <person name="Anantharaman K."/>
            <person name="Brown C.T."/>
            <person name="Hug L.A."/>
            <person name="Sharon I."/>
            <person name="Castelle C.J."/>
            <person name="Probst A.J."/>
            <person name="Thomas B.C."/>
            <person name="Singh A."/>
            <person name="Wilkins M.J."/>
            <person name="Karaoz U."/>
            <person name="Brodie E.L."/>
            <person name="Williams K.H."/>
            <person name="Hubbard S.S."/>
            <person name="Banfield J.F."/>
        </authorList>
    </citation>
    <scope>NUCLEOTIDE SEQUENCE [LARGE SCALE GENOMIC DNA]</scope>
</reference>
<evidence type="ECO:0000313" key="2">
    <source>
        <dbReference type="Proteomes" id="UP000178724"/>
    </source>
</evidence>
<dbReference type="AlphaFoldDB" id="A0A1F4Q4U5"/>
<accession>A0A1F4Q4U5</accession>
<dbReference type="Proteomes" id="UP000178724">
    <property type="component" value="Unassembled WGS sequence"/>
</dbReference>
<name>A0A1F4Q4U5_UNCSA</name>
<proteinExistence type="predicted"/>
<protein>
    <submittedName>
        <fullName evidence="1">Uncharacterized protein</fullName>
    </submittedName>
</protein>
<gene>
    <name evidence="1" type="ORF">A2625_07615</name>
</gene>
<organism evidence="1 2">
    <name type="scientific">candidate division WOR-1 bacterium RIFCSPHIGHO2_01_FULL_53_15</name>
    <dbReference type="NCBI Taxonomy" id="1802564"/>
    <lineage>
        <taxon>Bacteria</taxon>
        <taxon>Bacillati</taxon>
        <taxon>Saganbacteria</taxon>
    </lineage>
</organism>
<comment type="caution">
    <text evidence="1">The sequence shown here is derived from an EMBL/GenBank/DDBJ whole genome shotgun (WGS) entry which is preliminary data.</text>
</comment>
<sequence>MVSAVSNTNGAPNSQRLNFAAADAPRQDIEKYRRGFTRLLARLQEPKPLTKPEQEQLAADYAALTKGLMREINDFTGNKYSQEFGEAVHLGVKLSGLIVGRLDQVEDRQLQSVVADDIAAFVISAKHYAAGKLPDQMDQLTLLAAQLLQKCRELGIKLSPEREAQLNQIAEMSGREPAEATAGGAHGVDYSSLREIFGRTDPNEIIDRINEETRELERQLAEDTNKKAVERRLMAGKAEDKKNDERAVARKRENDKQLLATALNTNKADLHTDADIFASIDREASIILQELELKRLKQTDNNIV</sequence>